<protein>
    <recommendedName>
        <fullName evidence="3">Carboxylic ester hydrolase</fullName>
        <ecNumber evidence="3">3.1.1.-</ecNumber>
    </recommendedName>
</protein>
<dbReference type="InterPro" id="IPR050654">
    <property type="entry name" value="AChE-related_enzymes"/>
</dbReference>
<dbReference type="EMBL" id="RFFG01000128">
    <property type="protein sequence ID" value="RMI36711.1"/>
    <property type="molecule type" value="Genomic_DNA"/>
</dbReference>
<dbReference type="AlphaFoldDB" id="A0A3M2LGZ8"/>
<keyword evidence="2 3" id="KW-0378">Hydrolase</keyword>
<dbReference type="PANTHER" id="PTHR43918:SF4">
    <property type="entry name" value="CARBOXYLIC ESTER HYDROLASE"/>
    <property type="match status" value="1"/>
</dbReference>
<feature type="domain" description="Carboxylesterase type B" evidence="4">
    <location>
        <begin position="16"/>
        <end position="505"/>
    </location>
</feature>
<evidence type="ECO:0000259" key="4">
    <source>
        <dbReference type="Pfam" id="PF00135"/>
    </source>
</evidence>
<gene>
    <name evidence="5" type="ORF">EBO15_37880</name>
</gene>
<dbReference type="OrthoDB" id="4308422at2"/>
<keyword evidence="6" id="KW-1185">Reference proteome</keyword>
<name>A0A3M2LGZ8_9ACTN</name>
<dbReference type="PANTHER" id="PTHR43918">
    <property type="entry name" value="ACETYLCHOLINESTERASE"/>
    <property type="match status" value="1"/>
</dbReference>
<accession>A0A3M2LGZ8</accession>
<evidence type="ECO:0000256" key="1">
    <source>
        <dbReference type="ARBA" id="ARBA00005964"/>
    </source>
</evidence>
<reference evidence="5 6" key="1">
    <citation type="submission" date="2018-10" db="EMBL/GenBank/DDBJ databases">
        <title>Isolation from soil.</title>
        <authorList>
            <person name="Hu J."/>
        </authorList>
    </citation>
    <scope>NUCLEOTIDE SEQUENCE [LARGE SCALE GENOMIC DNA]</scope>
    <source>
        <strain evidence="5 6">NEAU-Ht49</strain>
    </source>
</reference>
<dbReference type="SUPFAM" id="SSF53474">
    <property type="entry name" value="alpha/beta-Hydrolases"/>
    <property type="match status" value="1"/>
</dbReference>
<dbReference type="InterPro" id="IPR019826">
    <property type="entry name" value="Carboxylesterase_B_AS"/>
</dbReference>
<dbReference type="GO" id="GO:0052689">
    <property type="term" value="F:carboxylic ester hydrolase activity"/>
    <property type="evidence" value="ECO:0007669"/>
    <property type="project" value="TreeGrafter"/>
</dbReference>
<evidence type="ECO:0000256" key="3">
    <source>
        <dbReference type="RuleBase" id="RU361235"/>
    </source>
</evidence>
<dbReference type="Pfam" id="PF00135">
    <property type="entry name" value="COesterase"/>
    <property type="match status" value="1"/>
</dbReference>
<organism evidence="5 6">
    <name type="scientific">Actinomadura harenae</name>
    <dbReference type="NCBI Taxonomy" id="2483351"/>
    <lineage>
        <taxon>Bacteria</taxon>
        <taxon>Bacillati</taxon>
        <taxon>Actinomycetota</taxon>
        <taxon>Actinomycetes</taxon>
        <taxon>Streptosporangiales</taxon>
        <taxon>Thermomonosporaceae</taxon>
        <taxon>Actinomadura</taxon>
    </lineage>
</organism>
<evidence type="ECO:0000313" key="6">
    <source>
        <dbReference type="Proteomes" id="UP000282674"/>
    </source>
</evidence>
<proteinExistence type="inferred from homology"/>
<comment type="caution">
    <text evidence="5">The sequence shown here is derived from an EMBL/GenBank/DDBJ whole genome shotgun (WGS) entry which is preliminary data.</text>
</comment>
<comment type="similarity">
    <text evidence="1 3">Belongs to the type-B carboxylesterase/lipase family.</text>
</comment>
<dbReference type="Proteomes" id="UP000282674">
    <property type="component" value="Unassembled WGS sequence"/>
</dbReference>
<sequence>MSAVGAAQAEAAADQAPIVRTDHGAVRGATVGGVDEFLGVPFAAPPLGDRRFAAPAPAPRWDGVRQATSYGPACAQLASGNGPRSDAEDCLYANVFRPAGAHGRLPVLFFIYGGGFQNGGAQQYDGAKLAADNHVVVVTANYRLNVFGLLALARSGGGGGLGGDYSLLDQQAALRWTRANAAAFGGDPRAVTVGGESAGGVSVCAHLAAPGSAGLFRAAIMQSGSCVSTPRAEAEPAGAAFARTVGCTDPAAMVACLRAKPAAELLDASADTDLGLVNGGDPLPTAPADAVASGRVQRVPMIFGVNHDEGRTFALDWDDTPASYRDFVTGSFGARAPEVFRRYPLSAYSGPYAPTYAIAAILTDSGLIADIGGCPTLRLARRFSAVTRVRMYQFDDRKFPGLTPGTPPGYVWGAPHAGELAYLFPSFDNGTPITPYFTAAQRRLADDMSHYWGSFVRRTTPNAPGRRLARWPALASGAMLSLRPGGRSTPISLAEYRAQHQCDFWDAN</sequence>
<dbReference type="Gene3D" id="3.40.50.1820">
    <property type="entry name" value="alpha/beta hydrolase"/>
    <property type="match status" value="1"/>
</dbReference>
<dbReference type="InterPro" id="IPR002018">
    <property type="entry name" value="CarbesteraseB"/>
</dbReference>
<evidence type="ECO:0000313" key="5">
    <source>
        <dbReference type="EMBL" id="RMI36711.1"/>
    </source>
</evidence>
<dbReference type="InterPro" id="IPR029058">
    <property type="entry name" value="AB_hydrolase_fold"/>
</dbReference>
<dbReference type="EC" id="3.1.1.-" evidence="3"/>
<evidence type="ECO:0000256" key="2">
    <source>
        <dbReference type="ARBA" id="ARBA00022801"/>
    </source>
</evidence>
<dbReference type="PROSITE" id="PS00122">
    <property type="entry name" value="CARBOXYLESTERASE_B_1"/>
    <property type="match status" value="1"/>
</dbReference>